<dbReference type="Proteomes" id="UP001630127">
    <property type="component" value="Unassembled WGS sequence"/>
</dbReference>
<gene>
    <name evidence="1" type="ORF">ACH5RR_012528</name>
</gene>
<sequence length="98" mass="11293">MDLNLHLLEEIPSEAVTLIVAVFFDKESWSWRLDKLKSLLPKNIVDKVLSVPIPLTEQEDTMLWSPNSSGELSIKNVYNTLRDEEFSQTGPHPLWMNI</sequence>
<dbReference type="AlphaFoldDB" id="A0ABD3AAM1"/>
<protein>
    <submittedName>
        <fullName evidence="1">Uncharacterized protein</fullName>
    </submittedName>
</protein>
<keyword evidence="2" id="KW-1185">Reference proteome</keyword>
<dbReference type="EMBL" id="JBJUIK010000005">
    <property type="protein sequence ID" value="KAL3527872.1"/>
    <property type="molecule type" value="Genomic_DNA"/>
</dbReference>
<evidence type="ECO:0000313" key="1">
    <source>
        <dbReference type="EMBL" id="KAL3527872.1"/>
    </source>
</evidence>
<comment type="caution">
    <text evidence="1">The sequence shown here is derived from an EMBL/GenBank/DDBJ whole genome shotgun (WGS) entry which is preliminary data.</text>
</comment>
<reference evidence="1 2" key="1">
    <citation type="submission" date="2024-11" db="EMBL/GenBank/DDBJ databases">
        <title>A near-complete genome assembly of Cinchona calisaya.</title>
        <authorList>
            <person name="Lian D.C."/>
            <person name="Zhao X.W."/>
            <person name="Wei L."/>
        </authorList>
    </citation>
    <scope>NUCLEOTIDE SEQUENCE [LARGE SCALE GENOMIC DNA]</scope>
    <source>
        <tissue evidence="1">Nenye</tissue>
    </source>
</reference>
<proteinExistence type="predicted"/>
<evidence type="ECO:0000313" key="2">
    <source>
        <dbReference type="Proteomes" id="UP001630127"/>
    </source>
</evidence>
<name>A0ABD3AAM1_9GENT</name>
<organism evidence="1 2">
    <name type="scientific">Cinchona calisaya</name>
    <dbReference type="NCBI Taxonomy" id="153742"/>
    <lineage>
        <taxon>Eukaryota</taxon>
        <taxon>Viridiplantae</taxon>
        <taxon>Streptophyta</taxon>
        <taxon>Embryophyta</taxon>
        <taxon>Tracheophyta</taxon>
        <taxon>Spermatophyta</taxon>
        <taxon>Magnoliopsida</taxon>
        <taxon>eudicotyledons</taxon>
        <taxon>Gunneridae</taxon>
        <taxon>Pentapetalae</taxon>
        <taxon>asterids</taxon>
        <taxon>lamiids</taxon>
        <taxon>Gentianales</taxon>
        <taxon>Rubiaceae</taxon>
        <taxon>Cinchonoideae</taxon>
        <taxon>Cinchoneae</taxon>
        <taxon>Cinchona</taxon>
    </lineage>
</organism>
<accession>A0ABD3AAM1</accession>